<accession>A0A844GLH5</accession>
<gene>
    <name evidence="1" type="ORF">GKZ57_05255</name>
</gene>
<dbReference type="RefSeq" id="WP_154779931.1">
    <property type="nucleotide sequence ID" value="NZ_WMBC01000003.1"/>
</dbReference>
<dbReference type="AlphaFoldDB" id="A0A844GLH5"/>
<reference evidence="1 2" key="1">
    <citation type="submission" date="2019-11" db="EMBL/GenBank/DDBJ databases">
        <title>Draft genome sequence of Blautia luti DSM 14534T, isolated from human stool.</title>
        <authorList>
            <person name="Ortiz R."/>
            <person name="Melis-Arcos F."/>
            <person name="Covarrubias P."/>
            <person name="Cardenas J.P."/>
            <person name="Perez-Donoso J."/>
            <person name="Almonacid D."/>
        </authorList>
    </citation>
    <scope>NUCLEOTIDE SEQUENCE [LARGE SCALE GENOMIC DNA]</scope>
    <source>
        <strain evidence="1 2">DSM 14534</strain>
    </source>
</reference>
<protein>
    <submittedName>
        <fullName evidence="1">Uncharacterized protein</fullName>
    </submittedName>
</protein>
<evidence type="ECO:0000313" key="1">
    <source>
        <dbReference type="EMBL" id="MTD60685.1"/>
    </source>
</evidence>
<name>A0A844GLH5_9FIRM</name>
<sequence>MADEMDYMAQAKELADSYRLLVRRRDMLRQQYEDSRSWFYTKDEIIYKLSQGAHEESEHVQTSGTSNPVERTVLNCDKVLASMNREVQTQRTEQFLEPYYEVCEQIELFEIGLRSLRGQTRLVAEQLFVDGKKQSEITGAEGKLLTRRNVVREKENALQGIAAVIRWRREGA</sequence>
<evidence type="ECO:0000313" key="2">
    <source>
        <dbReference type="Proteomes" id="UP000437824"/>
    </source>
</evidence>
<comment type="caution">
    <text evidence="1">The sequence shown here is derived from an EMBL/GenBank/DDBJ whole genome shotgun (WGS) entry which is preliminary data.</text>
</comment>
<dbReference type="Proteomes" id="UP000437824">
    <property type="component" value="Unassembled WGS sequence"/>
</dbReference>
<dbReference type="EMBL" id="WMBC01000003">
    <property type="protein sequence ID" value="MTD60685.1"/>
    <property type="molecule type" value="Genomic_DNA"/>
</dbReference>
<organism evidence="1 2">
    <name type="scientific">Blautia luti DSM 14534 = JCM 17040</name>
    <dbReference type="NCBI Taxonomy" id="649762"/>
    <lineage>
        <taxon>Bacteria</taxon>
        <taxon>Bacillati</taxon>
        <taxon>Bacillota</taxon>
        <taxon>Clostridia</taxon>
        <taxon>Lachnospirales</taxon>
        <taxon>Lachnospiraceae</taxon>
        <taxon>Blautia</taxon>
    </lineage>
</organism>
<proteinExistence type="predicted"/>